<reference evidence="7 8" key="1">
    <citation type="submission" date="2017-01" db="EMBL/GenBank/DDBJ databases">
        <title>Genome sequence of Rhodoferax antarcticus ANT.BR, a psychrophilic purple nonsulfur bacterium from an Antarctic microbial mat.</title>
        <authorList>
            <person name="Baker J."/>
            <person name="Riester C."/>
            <person name="Skinner B."/>
            <person name="Newell A."/>
            <person name="Swingley W."/>
            <person name="Madigan M."/>
            <person name="Jung D."/>
            <person name="Asao M."/>
            <person name="Chen M."/>
            <person name="Loughlin P."/>
            <person name="Pan H."/>
            <person name="Lin S."/>
            <person name="Li N."/>
            <person name="Shaw J."/>
            <person name="Prado M."/>
            <person name="Sherman C."/>
            <person name="Li X."/>
            <person name="Tang J."/>
            <person name="Blankenship R."/>
            <person name="Zhao T."/>
            <person name="Touchman J."/>
            <person name="Sattley M."/>
        </authorList>
    </citation>
    <scope>NUCLEOTIDE SEQUENCE [LARGE SCALE GENOMIC DNA]</scope>
    <source>
        <strain evidence="7 8">ANT.BR</strain>
    </source>
</reference>
<evidence type="ECO:0000256" key="1">
    <source>
        <dbReference type="ARBA" id="ARBA00010075"/>
    </source>
</evidence>
<feature type="domain" description="DUF4372" evidence="6">
    <location>
        <begin position="4"/>
        <end position="76"/>
    </location>
</feature>
<dbReference type="STRING" id="81479.RA876_13265"/>
<name>A0A1Q8YB09_9BURK</name>
<evidence type="ECO:0000256" key="4">
    <source>
        <dbReference type="ARBA" id="ARBA00023172"/>
    </source>
</evidence>
<evidence type="ECO:0000313" key="7">
    <source>
        <dbReference type="EMBL" id="OLP05079.1"/>
    </source>
</evidence>
<dbReference type="GO" id="GO:0006313">
    <property type="term" value="P:DNA transposition"/>
    <property type="evidence" value="ECO:0007669"/>
    <property type="project" value="InterPro"/>
</dbReference>
<dbReference type="InterPro" id="IPR002559">
    <property type="entry name" value="Transposase_11"/>
</dbReference>
<dbReference type="InterPro" id="IPR012337">
    <property type="entry name" value="RNaseH-like_sf"/>
</dbReference>
<protein>
    <submittedName>
        <fullName evidence="7">Transposase DDE domain protein</fullName>
    </submittedName>
</protein>
<keyword evidence="4" id="KW-0233">DNA recombination</keyword>
<keyword evidence="3" id="KW-0238">DNA-binding</keyword>
<dbReference type="EMBL" id="MSYM01000018">
    <property type="protein sequence ID" value="OLP05079.1"/>
    <property type="molecule type" value="Genomic_DNA"/>
</dbReference>
<gene>
    <name evidence="7" type="ORF">BLL52_3899</name>
</gene>
<dbReference type="GO" id="GO:0003677">
    <property type="term" value="F:DNA binding"/>
    <property type="evidence" value="ECO:0007669"/>
    <property type="project" value="UniProtKB-KW"/>
</dbReference>
<comment type="similarity">
    <text evidence="1">Belongs to the transposase 11 family.</text>
</comment>
<evidence type="ECO:0000259" key="6">
    <source>
        <dbReference type="Pfam" id="PF14294"/>
    </source>
</evidence>
<comment type="caution">
    <text evidence="7">The sequence shown here is derived from an EMBL/GenBank/DDBJ whole genome shotgun (WGS) entry which is preliminary data.</text>
</comment>
<evidence type="ECO:0000313" key="8">
    <source>
        <dbReference type="Proteomes" id="UP000185911"/>
    </source>
</evidence>
<dbReference type="Proteomes" id="UP000185911">
    <property type="component" value="Unassembled WGS sequence"/>
</dbReference>
<dbReference type="PANTHER" id="PTHR33258:SF1">
    <property type="entry name" value="TRANSPOSASE INSL FOR INSERTION SEQUENCE ELEMENT IS186A-RELATED"/>
    <property type="match status" value="1"/>
</dbReference>
<dbReference type="PANTHER" id="PTHR33258">
    <property type="entry name" value="TRANSPOSASE INSL FOR INSERTION SEQUENCE ELEMENT IS186A-RELATED"/>
    <property type="match status" value="1"/>
</dbReference>
<dbReference type="GO" id="GO:0004803">
    <property type="term" value="F:transposase activity"/>
    <property type="evidence" value="ECO:0007669"/>
    <property type="project" value="InterPro"/>
</dbReference>
<proteinExistence type="inferred from homology"/>
<dbReference type="InterPro" id="IPR025399">
    <property type="entry name" value="DUF4372"/>
</dbReference>
<accession>A0A1Q8YB09</accession>
<dbReference type="AlphaFoldDB" id="A0A1Q8YB09"/>
<sequence>MHKGTLVFAQLMLYLPLSTFRRCVADHNGEHKVKDFSCLDQFFAMAFAQLTYRESLRDIEVNLRAQARRLYHMGFRCQTISRNTLANANATRPWQIYADFAQHLIGLARPLYATEPFGLELDAAVYAFDASTIDLCLSVFAWAPFRSTKAAIKLHTLLDLRGNIPSFIHITDGKTHEVNVMDDLVLEPGAFYLMDRGYLDFARVFVIHEAQAFFVTRAKSNTKFKRRYSHPVDRVGTAVLCDQTGVLTTYQSSKDYPATMRRVVVKDDSGKRLVFLTNNFSLKPELIADLYRQRWQVELFFKWIKQHLRIKVFFGTSENAVKTQIWIAISTYLLIAIAKKRLHLDDHSLYEILQILSLSMFENIPINQLLTPPSKNPESDFESNQLALL</sequence>
<dbReference type="Pfam" id="PF14294">
    <property type="entry name" value="DUF4372"/>
    <property type="match status" value="1"/>
</dbReference>
<keyword evidence="8" id="KW-1185">Reference proteome</keyword>
<dbReference type="RefSeq" id="WP_075587949.1">
    <property type="nucleotide sequence ID" value="NZ_MSYM01000018.1"/>
</dbReference>
<organism evidence="7 8">
    <name type="scientific">Rhodoferax antarcticus ANT.BR</name>
    <dbReference type="NCBI Taxonomy" id="1111071"/>
    <lineage>
        <taxon>Bacteria</taxon>
        <taxon>Pseudomonadati</taxon>
        <taxon>Pseudomonadota</taxon>
        <taxon>Betaproteobacteria</taxon>
        <taxon>Burkholderiales</taxon>
        <taxon>Comamonadaceae</taxon>
        <taxon>Rhodoferax</taxon>
    </lineage>
</organism>
<feature type="domain" description="Transposase IS4-like" evidence="5">
    <location>
        <begin position="124"/>
        <end position="334"/>
    </location>
</feature>
<keyword evidence="2" id="KW-0815">Transposition</keyword>
<dbReference type="Pfam" id="PF01609">
    <property type="entry name" value="DDE_Tnp_1"/>
    <property type="match status" value="1"/>
</dbReference>
<dbReference type="NCBIfam" id="NF033592">
    <property type="entry name" value="transpos_IS4_1"/>
    <property type="match status" value="1"/>
</dbReference>
<dbReference type="SUPFAM" id="SSF53098">
    <property type="entry name" value="Ribonuclease H-like"/>
    <property type="match status" value="1"/>
</dbReference>
<dbReference type="InterPro" id="IPR047952">
    <property type="entry name" value="Transpos_IS4"/>
</dbReference>
<evidence type="ECO:0000259" key="5">
    <source>
        <dbReference type="Pfam" id="PF01609"/>
    </source>
</evidence>
<evidence type="ECO:0000256" key="2">
    <source>
        <dbReference type="ARBA" id="ARBA00022578"/>
    </source>
</evidence>
<evidence type="ECO:0000256" key="3">
    <source>
        <dbReference type="ARBA" id="ARBA00023125"/>
    </source>
</evidence>